<gene>
    <name evidence="1" type="ORF">K9S39_06885</name>
</gene>
<sequence length="137" mass="15531">MSSKSKNKGTAAEREAVKYLREYWPAAERRALAGSKDKGDVAGIPGVVGEVKAAVKIELAKWQRETLTEMANAEADNCFLVVKTPYKPVTKWGFWMPAYQVGLEDMRFTKLEECRWVRMDFDLGRDVLRQMISVLGL</sequence>
<evidence type="ECO:0000313" key="2">
    <source>
        <dbReference type="Proteomes" id="UP000830115"/>
    </source>
</evidence>
<proteinExistence type="predicted"/>
<accession>A0ABY4M465</accession>
<keyword evidence="2" id="KW-1185">Reference proteome</keyword>
<dbReference type="InterPro" id="IPR011856">
    <property type="entry name" value="tRNA_endonuc-like_dom_sf"/>
</dbReference>
<reference evidence="1" key="1">
    <citation type="submission" date="2021-10" db="EMBL/GenBank/DDBJ databases">
        <title>Streptomyces nigrumlapis sp.nov.,an antimicrobial producing actinobacterium isolated from Black Gobi rocks.</title>
        <authorList>
            <person name="Wen Y."/>
            <person name="Zhang W."/>
            <person name="Liu X.G."/>
        </authorList>
    </citation>
    <scope>NUCLEOTIDE SEQUENCE</scope>
    <source>
        <strain evidence="1">ST13-2-2</strain>
    </source>
</reference>
<dbReference type="RefSeq" id="WP_248862427.1">
    <property type="nucleotide sequence ID" value="NZ_CP086322.1"/>
</dbReference>
<evidence type="ECO:0000313" key="1">
    <source>
        <dbReference type="EMBL" id="UQA91619.1"/>
    </source>
</evidence>
<protein>
    <submittedName>
        <fullName evidence="1">Uncharacterized protein</fullName>
    </submittedName>
</protein>
<organism evidence="1 2">
    <name type="scientific">Streptomyces halobius</name>
    <dbReference type="NCBI Taxonomy" id="2879846"/>
    <lineage>
        <taxon>Bacteria</taxon>
        <taxon>Bacillati</taxon>
        <taxon>Actinomycetota</taxon>
        <taxon>Actinomycetes</taxon>
        <taxon>Kitasatosporales</taxon>
        <taxon>Streptomycetaceae</taxon>
        <taxon>Streptomyces</taxon>
    </lineage>
</organism>
<name>A0ABY4M465_9ACTN</name>
<dbReference type="EMBL" id="CP086322">
    <property type="protein sequence ID" value="UQA91619.1"/>
    <property type="molecule type" value="Genomic_DNA"/>
</dbReference>
<dbReference type="Gene3D" id="3.40.1350.10">
    <property type="match status" value="1"/>
</dbReference>
<dbReference type="Proteomes" id="UP000830115">
    <property type="component" value="Chromosome"/>
</dbReference>